<sequence>MYRPLSSPSTFRTPQPRQGGATAALLAASLILAGCSGGEDADASEPEPTFSSAPSSSAQETGDASRFDTDDIAELLRAEPGPLDPEDDAEEIIDRLTETFGEDIGEADPDEVFLELLNLAAADYREVQQYIDDVEVEFTDPGSGPDDAGVEDTGESVESGQSGGLDLHVLFDSSGSMGDELDGERKIDTAVSAVQDFIGDAAGSDNVQVGLLSYGDVSGDNCGSTEELYPLDAYDETRFNEALESQKPGDATPIATALEDVLDDVNAEHGDVTDRQTVVYVVSDGKETCHGDPVAAAKALADSDAEAVVNIIGFDVSDDEQQSLKDIAESGNGEYHRADSGDELRDLMREERSRTIDAWRTWQSENVDRLREEQSTVVDKSREIQSSGVDTSRAEQTALIAIVDELQERSEDGVSLGTGLRSSAVSRGTSIRSYLVSTLTSLRSDAVSEGTSLRSDVVSEGTGERSRIISEGSGQ</sequence>
<proteinExistence type="predicted"/>
<dbReference type="PROSITE" id="PS50234">
    <property type="entry name" value="VWFA"/>
    <property type="match status" value="1"/>
</dbReference>
<dbReference type="Proteomes" id="UP000824190">
    <property type="component" value="Unassembled WGS sequence"/>
</dbReference>
<reference evidence="3" key="1">
    <citation type="journal article" date="2021" name="PeerJ">
        <title>Extensive microbial diversity within the chicken gut microbiome revealed by metagenomics and culture.</title>
        <authorList>
            <person name="Gilroy R."/>
            <person name="Ravi A."/>
            <person name="Getino M."/>
            <person name="Pursley I."/>
            <person name="Horton D.L."/>
            <person name="Alikhan N.F."/>
            <person name="Baker D."/>
            <person name="Gharbi K."/>
            <person name="Hall N."/>
            <person name="Watson M."/>
            <person name="Adriaenssens E.M."/>
            <person name="Foster-Nyarko E."/>
            <person name="Jarju S."/>
            <person name="Secka A."/>
            <person name="Antonio M."/>
            <person name="Oren A."/>
            <person name="Chaudhuri R.R."/>
            <person name="La Ragione R."/>
            <person name="Hildebrand F."/>
            <person name="Pallen M.J."/>
        </authorList>
    </citation>
    <scope>NUCLEOTIDE SEQUENCE</scope>
    <source>
        <strain evidence="3">CHK32-1732</strain>
    </source>
</reference>
<dbReference type="AlphaFoldDB" id="A0A9D1RQN1"/>
<evidence type="ECO:0000256" key="1">
    <source>
        <dbReference type="SAM" id="MobiDB-lite"/>
    </source>
</evidence>
<feature type="region of interest" description="Disordered" evidence="1">
    <location>
        <begin position="36"/>
        <end position="70"/>
    </location>
</feature>
<dbReference type="SMART" id="SM00327">
    <property type="entry name" value="VWA"/>
    <property type="match status" value="1"/>
</dbReference>
<evidence type="ECO:0000259" key="2">
    <source>
        <dbReference type="PROSITE" id="PS50234"/>
    </source>
</evidence>
<evidence type="ECO:0000313" key="3">
    <source>
        <dbReference type="EMBL" id="HIW91765.1"/>
    </source>
</evidence>
<dbReference type="InterPro" id="IPR002035">
    <property type="entry name" value="VWF_A"/>
</dbReference>
<accession>A0A9D1RQN1</accession>
<dbReference type="PROSITE" id="PS51257">
    <property type="entry name" value="PROKAR_LIPOPROTEIN"/>
    <property type="match status" value="1"/>
</dbReference>
<organism evidence="3 4">
    <name type="scientific">Candidatus Corynebacterium avicola</name>
    <dbReference type="NCBI Taxonomy" id="2838527"/>
    <lineage>
        <taxon>Bacteria</taxon>
        <taxon>Bacillati</taxon>
        <taxon>Actinomycetota</taxon>
        <taxon>Actinomycetes</taxon>
        <taxon>Mycobacteriales</taxon>
        <taxon>Corynebacteriaceae</taxon>
        <taxon>Corynebacterium</taxon>
    </lineage>
</organism>
<feature type="domain" description="VWFA" evidence="2">
    <location>
        <begin position="166"/>
        <end position="351"/>
    </location>
</feature>
<dbReference type="SUPFAM" id="SSF53300">
    <property type="entry name" value="vWA-like"/>
    <property type="match status" value="1"/>
</dbReference>
<feature type="compositionally biased region" description="Polar residues" evidence="1">
    <location>
        <begin position="49"/>
        <end position="62"/>
    </location>
</feature>
<gene>
    <name evidence="3" type="ORF">H9870_08910</name>
</gene>
<protein>
    <submittedName>
        <fullName evidence="3">VWA domain-containing protein</fullName>
    </submittedName>
</protein>
<evidence type="ECO:0000313" key="4">
    <source>
        <dbReference type="Proteomes" id="UP000824190"/>
    </source>
</evidence>
<feature type="region of interest" description="Disordered" evidence="1">
    <location>
        <begin position="1"/>
        <end position="20"/>
    </location>
</feature>
<feature type="compositionally biased region" description="Polar residues" evidence="1">
    <location>
        <begin position="1"/>
        <end position="16"/>
    </location>
</feature>
<comment type="caution">
    <text evidence="3">The sequence shown here is derived from an EMBL/GenBank/DDBJ whole genome shotgun (WGS) entry which is preliminary data.</text>
</comment>
<feature type="region of interest" description="Disordered" evidence="1">
    <location>
        <begin position="139"/>
        <end position="165"/>
    </location>
</feature>
<dbReference type="InterPro" id="IPR036465">
    <property type="entry name" value="vWFA_dom_sf"/>
</dbReference>
<name>A0A9D1RQN1_9CORY</name>
<feature type="region of interest" description="Disordered" evidence="1">
    <location>
        <begin position="449"/>
        <end position="475"/>
    </location>
</feature>
<dbReference type="Gene3D" id="3.40.50.410">
    <property type="entry name" value="von Willebrand factor, type A domain"/>
    <property type="match status" value="2"/>
</dbReference>
<dbReference type="Pfam" id="PF00092">
    <property type="entry name" value="VWA"/>
    <property type="match status" value="1"/>
</dbReference>
<dbReference type="EMBL" id="DXGC01000076">
    <property type="protein sequence ID" value="HIW91765.1"/>
    <property type="molecule type" value="Genomic_DNA"/>
</dbReference>
<reference evidence="3" key="2">
    <citation type="submission" date="2021-04" db="EMBL/GenBank/DDBJ databases">
        <authorList>
            <person name="Gilroy R."/>
        </authorList>
    </citation>
    <scope>NUCLEOTIDE SEQUENCE</scope>
    <source>
        <strain evidence="3">CHK32-1732</strain>
    </source>
</reference>